<feature type="region of interest" description="Disordered" evidence="2">
    <location>
        <begin position="1902"/>
        <end position="1921"/>
    </location>
</feature>
<evidence type="ECO:0000256" key="1">
    <source>
        <dbReference type="SAM" id="Coils"/>
    </source>
</evidence>
<keyword evidence="3" id="KW-0812">Transmembrane</keyword>
<feature type="compositionally biased region" description="Basic and acidic residues" evidence="2">
    <location>
        <begin position="212"/>
        <end position="223"/>
    </location>
</feature>
<feature type="region of interest" description="Disordered" evidence="2">
    <location>
        <begin position="1867"/>
        <end position="1887"/>
    </location>
</feature>
<dbReference type="PANTHER" id="PTHR43939">
    <property type="entry name" value="COILED-COIL DOMAIN-CONTAINING PROTEIN 158"/>
    <property type="match status" value="1"/>
</dbReference>
<keyword evidence="3" id="KW-1133">Transmembrane helix</keyword>
<dbReference type="Gene3D" id="1.10.287.1490">
    <property type="match status" value="1"/>
</dbReference>
<accession>A0AAD4XZI8</accession>
<feature type="coiled-coil region" evidence="1">
    <location>
        <begin position="1544"/>
        <end position="1620"/>
    </location>
</feature>
<feature type="coiled-coil region" evidence="1">
    <location>
        <begin position="479"/>
        <end position="585"/>
    </location>
</feature>
<feature type="region of interest" description="Disordered" evidence="2">
    <location>
        <begin position="1"/>
        <end position="76"/>
    </location>
</feature>
<sequence length="1979" mass="220707">MSDNSEKHEDLRNSMVVENGGIDGNEHEIEVTESTPDLGVSSEDVDSAAEEGTNGFATNHSINAGDAEMQPPATKLDHQESLKEDMFVDASDELDLDNNRKNIDVEQERPVVSINETQDESHHIMVEAEEEKVGTEESGSSPVEDGGQTRVFVDEVSQLRAMLNKAVAEKDTMAHEYKVERNGFIRELFTLRQKLEVITSQHSPVETGEGQAENHHQEEKVEGVKGSTDELISPLQRMISDCSRLTMRLESVLDEKLQSGDVVKQLQTVIFQKDQEIEDLNAKVNDLSVSKSVVESHMESLQQTLKESSEVHNESNLHVEVVLKRLLVSVGAIVKQEDLLDDSASDKLSLVERGISLMIENYNQFLVEIDGLKQCLSEVRSDFNVPEENDLGFVFGVACEELFSCKRKEVDFVSKLNQLEAENSKLMKELDKEKETLEVVKEEAIRTKGEFEQEKVRSANTKEKLVMAVTKGKALVQQRDSLKHSIAEKTNELQECLQKLQEKSDSLEAAEVTAEELVRSQILAVSLQESLAEKTNELQECLHRLQEKSNSLEAAEGTSEELVRSQNLTAELQELLSAKESILKEIEDILPGGMLPEHQSTNILERVRWLVDHKNKLDDISFEFHKVKDALSAANLPETVLSSNLDSQINWLKESFSQAKVDITKLHAEVASAWVSVGLHESELAEARNEIDLLSVSLFAEKEEKATLQMALYDLSRKYEAVSENEHRVSSEKDGLIRKFLEASEMQNPEDSDQADIAMLVEKCIKKIKEQNSTTSEVSLFGTEQFERMQSLLYIQNQKLVLCENILEAEMVDKLKLMNLASELERVSRESDALKDENKSLQNDLERAEDKTALVREKLSMAVKKGKGMVQERENLKRSIDERNIEIEKLKQKLEQQESVVSECRDQINKLSRDLESMSNLESDFVAMKQQRDQFEQSLQESNNTLQIVVKSIDTVAVTVDAMLEDPVEKVKWLLQCYHDFQVAKSRADQELETVNQENISMSSKLEEADATIKSLENELSKCSEDLSLLTQAKQDIEVSKAYVEEELEKSKEEAGLKATKFTEVLATIKSLEEAVSSAERRISILVEEKAAAENELEKAKAGVESQVSELAEASQTIKSLEEALSTAKSRISIFAEEKAAAEANQTVKSLEEALSSAESRISILAEEKAAAELYITNAENELEKAKAGVDSQASELAEANRSIKSLEDALSRVEKHASVLSKELNESQVARDLLEKELEEAKTEASIQASKVSDAYTTIKSLEDALANAENDIAVLVNEKRNTEQEIATLNAKLSSSVEELAGTRGASKGQSVELLEHLNHLEMFMKDSGLLFLLTQGFKKKLESLREMHLLLEGIRDRFVDEGSGLLPARTGTEMDHHLENLSPPDLGNFHIDTMHNSEGSAADPENISSYFTDIIEGFNMKNKLIKDSFVGFSGSMDEYVAVLTESLQQTIDGVVVTLETMESLKQQVKNVEIHNREQESMIHKLQNDVTMMLSACKDIVDELSFEDENLNSSLFSSERKAGGDAVEEQRGLLGTEGVKAVENVLSAVKKFQSQNKQLESLNSACEVTIKDLRNELEGTKLNLESVTQERDLHQSRASELETTLEELKSSCNSMNLKLDECLAMEDVLREKEAELSSLHVSFAIKSQEEEGRLLSEGQIQTLLEKINGIEIPFRVSELKNTESFAADPVKKLFYVVDTVAQMQHQFELSAHDKEELQSRLSESVQEIEHLKKEAGNIISINQELEHSKSDLAKLAFDLEKIIQKFGGEELIKEQKSVTVRNLFPVLEKLIKDLILESENSKARAQDLGVELHGNKKFIDELSAKVALLEVPVRKGLPPSDAVQDRSILEGPSLASGSEISEIETIGPAGRNSTSPAASSAAHVRSMRKGSSDHLALTIDSESDRLLNPPETDDDKGHVFKSLNTSGLVPKQGKLLADRIDGIWVSGGRILMSRPRARIGVVAYCLLLHICLLASIL</sequence>
<feature type="coiled-coil region" evidence="1">
    <location>
        <begin position="817"/>
        <end position="938"/>
    </location>
</feature>
<dbReference type="SUPFAM" id="SSF57997">
    <property type="entry name" value="Tropomyosin"/>
    <property type="match status" value="1"/>
</dbReference>
<comment type="caution">
    <text evidence="4">The sequence shown here is derived from an EMBL/GenBank/DDBJ whole genome shotgun (WGS) entry which is preliminary data.</text>
</comment>
<feature type="coiled-coil region" evidence="1">
    <location>
        <begin position="416"/>
        <end position="450"/>
    </location>
</feature>
<feature type="coiled-coil region" evidence="1">
    <location>
        <begin position="1464"/>
        <end position="1491"/>
    </location>
</feature>
<feature type="compositionally biased region" description="Basic and acidic residues" evidence="2">
    <location>
        <begin position="1"/>
        <end position="12"/>
    </location>
</feature>
<keyword evidence="1" id="KW-0175">Coiled coil</keyword>
<protein>
    <submittedName>
        <fullName evidence="4">Uncharacterized protein</fullName>
    </submittedName>
</protein>
<feature type="coiled-coil region" evidence="1">
    <location>
        <begin position="999"/>
        <end position="1301"/>
    </location>
</feature>
<evidence type="ECO:0000256" key="3">
    <source>
        <dbReference type="SAM" id="Phobius"/>
    </source>
</evidence>
<organism evidence="4 5">
    <name type="scientific">Papaver atlanticum</name>
    <dbReference type="NCBI Taxonomy" id="357466"/>
    <lineage>
        <taxon>Eukaryota</taxon>
        <taxon>Viridiplantae</taxon>
        <taxon>Streptophyta</taxon>
        <taxon>Embryophyta</taxon>
        <taxon>Tracheophyta</taxon>
        <taxon>Spermatophyta</taxon>
        <taxon>Magnoliopsida</taxon>
        <taxon>Ranunculales</taxon>
        <taxon>Papaveraceae</taxon>
        <taxon>Papaveroideae</taxon>
        <taxon>Papaver</taxon>
    </lineage>
</organism>
<dbReference type="EMBL" id="JAJJMB010000931">
    <property type="protein sequence ID" value="KAI3960473.1"/>
    <property type="molecule type" value="Genomic_DNA"/>
</dbReference>
<reference evidence="4" key="1">
    <citation type="submission" date="2022-04" db="EMBL/GenBank/DDBJ databases">
        <title>A functionally conserved STORR gene fusion in Papaver species that diverged 16.8 million years ago.</title>
        <authorList>
            <person name="Catania T."/>
        </authorList>
    </citation>
    <scope>NUCLEOTIDE SEQUENCE</scope>
    <source>
        <strain evidence="4">S-188037</strain>
    </source>
</reference>
<name>A0AAD4XZI8_9MAGN</name>
<evidence type="ECO:0000313" key="5">
    <source>
        <dbReference type="Proteomes" id="UP001202328"/>
    </source>
</evidence>
<evidence type="ECO:0000313" key="4">
    <source>
        <dbReference type="EMBL" id="KAI3960473.1"/>
    </source>
</evidence>
<keyword evidence="3" id="KW-0472">Membrane</keyword>
<gene>
    <name evidence="4" type="ORF">MKW98_002972</name>
</gene>
<proteinExistence type="predicted"/>
<feature type="region of interest" description="Disordered" evidence="2">
    <location>
        <begin position="202"/>
        <end position="227"/>
    </location>
</feature>
<evidence type="ECO:0000256" key="2">
    <source>
        <dbReference type="SAM" id="MobiDB-lite"/>
    </source>
</evidence>
<feature type="transmembrane region" description="Helical" evidence="3">
    <location>
        <begin position="1961"/>
        <end position="1978"/>
    </location>
</feature>
<keyword evidence="5" id="KW-1185">Reference proteome</keyword>
<dbReference type="PANTHER" id="PTHR43939:SF68">
    <property type="entry name" value="CENTROSOMAL PROTEIN OF 290 KDA-LIKE"/>
    <property type="match status" value="1"/>
</dbReference>
<dbReference type="Proteomes" id="UP001202328">
    <property type="component" value="Unassembled WGS sequence"/>
</dbReference>